<name>A0A9D5QCD7_UNCW3</name>
<evidence type="ECO:0000256" key="6">
    <source>
        <dbReference type="PIRNR" id="PIRNR001123"/>
    </source>
</evidence>
<evidence type="ECO:0000256" key="4">
    <source>
        <dbReference type="ARBA" id="ARBA00022723"/>
    </source>
</evidence>
<accession>A0A9D5QCD7</accession>
<dbReference type="CDD" id="cd05656">
    <property type="entry name" value="M42_Frv"/>
    <property type="match status" value="1"/>
</dbReference>
<dbReference type="SUPFAM" id="SSF53187">
    <property type="entry name" value="Zn-dependent exopeptidases"/>
    <property type="match status" value="1"/>
</dbReference>
<evidence type="ECO:0000256" key="2">
    <source>
        <dbReference type="ARBA" id="ARBA00022438"/>
    </source>
</evidence>
<evidence type="ECO:0000256" key="1">
    <source>
        <dbReference type="ARBA" id="ARBA00006272"/>
    </source>
</evidence>
<keyword evidence="4 8" id="KW-0479">Metal-binding</keyword>
<comment type="cofactor">
    <cofactor evidence="8">
        <name>a divalent metal cation</name>
        <dbReference type="ChEBI" id="CHEBI:60240"/>
    </cofactor>
    <text evidence="8">Binds 2 divalent metal cations per subunit.</text>
</comment>
<dbReference type="GO" id="GO:0006508">
    <property type="term" value="P:proteolysis"/>
    <property type="evidence" value="ECO:0007669"/>
    <property type="project" value="UniProtKB-KW"/>
</dbReference>
<gene>
    <name evidence="9" type="ORF">GF359_01720</name>
</gene>
<sequence>MFKDLTEGFGPSGYEDDIRKLMIGYLKPNTEVSTDKLGSVVGYHQGSNPEGPKVLITGHMDEVGFMVKQVTKQGYIKFLPVGGWWPQVLLSQRVKVRTRKGDFEGIIGSKPPHMMKEEERKKPPEMDKLFIDVGVAGEKGAKNIDARPGDPIVPIGDFRSLENGVLAAKAWDNRIGCAIVAEVAADLKKGLADHPNRLYLAASVQEEVGLRGAKTLAGLIQPDIAIALDVSLAHDTPGGDADAVEKFGSGAAILVSDSTMIPNIKLRDFVIDVAEAEKISYHLTSLRGGYDTGAIHTTNAGVPSLALGLPSRYIHSHVSAIYEDDYVALLKLVKAVVKRMDAAKLAEITDFS</sequence>
<keyword evidence="2" id="KW-0031">Aminopeptidase</keyword>
<feature type="binding site" evidence="8">
    <location>
        <position position="207"/>
    </location>
    <ligand>
        <name>Zn(2+)</name>
        <dbReference type="ChEBI" id="CHEBI:29105"/>
        <label>2</label>
    </ligand>
</feature>
<dbReference type="EMBL" id="WJKJ01000051">
    <property type="protein sequence ID" value="MBD3363912.1"/>
    <property type="molecule type" value="Genomic_DNA"/>
</dbReference>
<dbReference type="GO" id="GO:0046872">
    <property type="term" value="F:metal ion binding"/>
    <property type="evidence" value="ECO:0007669"/>
    <property type="project" value="UniProtKB-UniRule"/>
</dbReference>
<evidence type="ECO:0000256" key="3">
    <source>
        <dbReference type="ARBA" id="ARBA00022670"/>
    </source>
</evidence>
<dbReference type="AlphaFoldDB" id="A0A9D5QCD7"/>
<dbReference type="Pfam" id="PF05343">
    <property type="entry name" value="Peptidase_M42"/>
    <property type="match status" value="1"/>
</dbReference>
<feature type="binding site" evidence="8">
    <location>
        <position position="172"/>
    </location>
    <ligand>
        <name>Zn(2+)</name>
        <dbReference type="ChEBI" id="CHEBI:29105"/>
        <label>1</label>
    </ligand>
</feature>
<feature type="binding site" evidence="8">
    <location>
        <position position="229"/>
    </location>
    <ligand>
        <name>Zn(2+)</name>
        <dbReference type="ChEBI" id="CHEBI:29105"/>
        <label>1</label>
    </ligand>
</feature>
<feature type="binding site" evidence="8">
    <location>
        <position position="59"/>
    </location>
    <ligand>
        <name>Zn(2+)</name>
        <dbReference type="ChEBI" id="CHEBI:29105"/>
        <label>1</label>
    </ligand>
</feature>
<dbReference type="InterPro" id="IPR008007">
    <property type="entry name" value="Peptidase_M42"/>
</dbReference>
<dbReference type="SUPFAM" id="SSF101821">
    <property type="entry name" value="Aminopeptidase/glucanase lid domain"/>
    <property type="match status" value="1"/>
</dbReference>
<comment type="caution">
    <text evidence="9">The sequence shown here is derived from an EMBL/GenBank/DDBJ whole genome shotgun (WGS) entry which is preliminary data.</text>
</comment>
<evidence type="ECO:0000313" key="10">
    <source>
        <dbReference type="Proteomes" id="UP000630660"/>
    </source>
</evidence>
<dbReference type="PANTHER" id="PTHR32481">
    <property type="entry name" value="AMINOPEPTIDASE"/>
    <property type="match status" value="1"/>
</dbReference>
<dbReference type="InterPro" id="IPR023367">
    <property type="entry name" value="Peptidase_M42_dom2"/>
</dbReference>
<feature type="active site" description="Proton acceptor" evidence="7">
    <location>
        <position position="206"/>
    </location>
</feature>
<evidence type="ECO:0000256" key="5">
    <source>
        <dbReference type="ARBA" id="ARBA00022801"/>
    </source>
</evidence>
<dbReference type="GO" id="GO:0004177">
    <property type="term" value="F:aminopeptidase activity"/>
    <property type="evidence" value="ECO:0007669"/>
    <property type="project" value="UniProtKB-UniRule"/>
</dbReference>
<protein>
    <submittedName>
        <fullName evidence="9">M20/M25/M40 family metallo-hydrolase</fullName>
    </submittedName>
</protein>
<evidence type="ECO:0000313" key="9">
    <source>
        <dbReference type="EMBL" id="MBD3363912.1"/>
    </source>
</evidence>
<dbReference type="PANTHER" id="PTHR32481:SF0">
    <property type="entry name" value="AMINOPEPTIDASE YPDE-RELATED"/>
    <property type="match status" value="1"/>
</dbReference>
<feature type="binding site" evidence="8">
    <location>
        <position position="172"/>
    </location>
    <ligand>
        <name>Zn(2+)</name>
        <dbReference type="ChEBI" id="CHEBI:29105"/>
        <label>2</label>
    </ligand>
</feature>
<organism evidence="9 10">
    <name type="scientific">candidate division WOR-3 bacterium</name>
    <dbReference type="NCBI Taxonomy" id="2052148"/>
    <lineage>
        <taxon>Bacteria</taxon>
        <taxon>Bacteria division WOR-3</taxon>
    </lineage>
</organism>
<keyword evidence="3" id="KW-0645">Protease</keyword>
<keyword evidence="5" id="KW-0378">Hydrolase</keyword>
<comment type="similarity">
    <text evidence="1 6">Belongs to the peptidase M42 family.</text>
</comment>
<dbReference type="Gene3D" id="2.40.30.40">
    <property type="entry name" value="Peptidase M42, domain 2"/>
    <property type="match status" value="1"/>
</dbReference>
<evidence type="ECO:0000256" key="7">
    <source>
        <dbReference type="PIRSR" id="PIRSR001123-1"/>
    </source>
</evidence>
<feature type="binding site" evidence="8">
    <location>
        <position position="315"/>
    </location>
    <ligand>
        <name>Zn(2+)</name>
        <dbReference type="ChEBI" id="CHEBI:29105"/>
        <label>2</label>
    </ligand>
</feature>
<dbReference type="InterPro" id="IPR051464">
    <property type="entry name" value="Peptidase_M42_aminopept"/>
</dbReference>
<dbReference type="Proteomes" id="UP000630660">
    <property type="component" value="Unassembled WGS sequence"/>
</dbReference>
<proteinExistence type="inferred from homology"/>
<reference evidence="9" key="1">
    <citation type="submission" date="2019-11" db="EMBL/GenBank/DDBJ databases">
        <title>Microbial mats filling the niche in hypersaline microbial mats.</title>
        <authorList>
            <person name="Wong H.L."/>
            <person name="Macleod F.I."/>
            <person name="White R.A. III"/>
            <person name="Burns B.P."/>
        </authorList>
    </citation>
    <scope>NUCLEOTIDE SEQUENCE</scope>
    <source>
        <strain evidence="9">Bin_327</strain>
    </source>
</reference>
<dbReference type="PIRSF" id="PIRSF001123">
    <property type="entry name" value="PepA_GA"/>
    <property type="match status" value="1"/>
</dbReference>
<dbReference type="Gene3D" id="3.40.630.10">
    <property type="entry name" value="Zn peptidases"/>
    <property type="match status" value="1"/>
</dbReference>
<evidence type="ECO:0000256" key="8">
    <source>
        <dbReference type="PIRSR" id="PIRSR001123-2"/>
    </source>
</evidence>